<dbReference type="Gene3D" id="3.40.970.20">
    <property type="entry name" value="Carbon monoxide dehydrogenase alpha subunit. Chain D, domain 4"/>
    <property type="match status" value="1"/>
</dbReference>
<organism evidence="9">
    <name type="scientific">Ignisphaera aggregans</name>
    <dbReference type="NCBI Taxonomy" id="334771"/>
    <lineage>
        <taxon>Archaea</taxon>
        <taxon>Thermoproteota</taxon>
        <taxon>Thermoprotei</taxon>
        <taxon>Desulfurococcales</taxon>
        <taxon>Desulfurococcaceae</taxon>
        <taxon>Ignisphaera</taxon>
    </lineage>
</organism>
<dbReference type="PANTHER" id="PTHR42281">
    <property type="match status" value="1"/>
</dbReference>
<dbReference type="GO" id="GO:0051536">
    <property type="term" value="F:iron-sulfur cluster binding"/>
    <property type="evidence" value="ECO:0007669"/>
    <property type="project" value="UniProtKB-KW"/>
</dbReference>
<evidence type="ECO:0000256" key="3">
    <source>
        <dbReference type="ARBA" id="ARBA00022679"/>
    </source>
</evidence>
<dbReference type="NCBIfam" id="NF003379">
    <property type="entry name" value="PRK04456.1"/>
    <property type="match status" value="1"/>
</dbReference>
<sequence length="543" mass="60251">MSINITLLELVKLPEDVKIHVFDVPPAPQKGAFADIPVDVGPQYEGQRVRGPEMYVELGGPKVKYKFELFKVRKPEEIEDGKVVLVGPDIPELKEGSSIPYAVIIEAAGKGLEPEGEGVFERRIHEFSNYVQGYMHLNQRYDIWLRISKRAVQKGLTSFKYIGTVLYRLFKSAFPIIEKLRIVIVTDPRVVELLYPQALKIYEERDRRALGLRDEDVNEFYSCKLCQSFAPTHVCIITPERPSACGAISWLDARIAAKIDPKGPIQLVPKGRLLDPIGGEYEGANEAIRKLSNGAIQRVKMYSLFDYPPTICGCFEIATFYIPDLDAVGLVHRGFAGTTPIGLRFSQIADTVGGGKQVPGFQGIGLLYLWSKKLFQADGGWTRIVWMPSELKQRVLDAIPLELRDKIATEKEATSIEELKKFLVEKGHPIVQKLRERERAEEKKEEKVEEKAPSITPTPPTPPLPQAPQPAAQPQAIATTIAPQQVQTSPQAAGGITVSVTIPVPLLQQQQATQPTTVALVLKGVKIRAEKVVIKRSSAGEGK</sequence>
<dbReference type="GO" id="GO:0043885">
    <property type="term" value="F:anaerobic carbon-monoxide dehydrogenase activity"/>
    <property type="evidence" value="ECO:0007669"/>
    <property type="project" value="InterPro"/>
</dbReference>
<dbReference type="GO" id="GO:0043884">
    <property type="term" value="F:CO-methylating acetyl-CoA synthase activity"/>
    <property type="evidence" value="ECO:0007669"/>
    <property type="project" value="UniProtKB-EC"/>
</dbReference>
<evidence type="ECO:0000256" key="4">
    <source>
        <dbReference type="ARBA" id="ARBA00022723"/>
    </source>
</evidence>
<dbReference type="NCBIfam" id="TIGR00316">
    <property type="entry name" value="cdhC"/>
    <property type="match status" value="1"/>
</dbReference>
<keyword evidence="6" id="KW-0411">Iron-sulfur</keyword>
<proteinExistence type="predicted"/>
<dbReference type="Gene3D" id="3.30.1650.10">
    <property type="entry name" value="Bifunctional carbon monoxide dehydrogenase/acetyl-coa synthase(codh/acs), Chain M, domain 3"/>
    <property type="match status" value="1"/>
</dbReference>
<accession>A0A7J3Z620</accession>
<evidence type="ECO:0000256" key="7">
    <source>
        <dbReference type="SAM" id="MobiDB-lite"/>
    </source>
</evidence>
<feature type="compositionally biased region" description="Pro residues" evidence="7">
    <location>
        <begin position="456"/>
        <end position="468"/>
    </location>
</feature>
<dbReference type="Pfam" id="PF03598">
    <property type="entry name" value="CdhC"/>
    <property type="match status" value="1"/>
</dbReference>
<dbReference type="AlphaFoldDB" id="A0A7J3Z620"/>
<feature type="compositionally biased region" description="Basic and acidic residues" evidence="7">
    <location>
        <begin position="434"/>
        <end position="452"/>
    </location>
</feature>
<dbReference type="InterPro" id="IPR038571">
    <property type="entry name" value="CO_DH/Ac-CoA_synth_bsu_3_sf"/>
</dbReference>
<evidence type="ECO:0000256" key="2">
    <source>
        <dbReference type="ARBA" id="ARBA00022596"/>
    </source>
</evidence>
<gene>
    <name evidence="9" type="primary">cdhC</name>
    <name evidence="9" type="ORF">ENM66_01890</name>
</gene>
<keyword evidence="4" id="KW-0479">Metal-binding</keyword>
<dbReference type="InterPro" id="IPR045822">
    <property type="entry name" value="ACS_CODH_B_C"/>
</dbReference>
<feature type="region of interest" description="Disordered" evidence="7">
    <location>
        <begin position="434"/>
        <end position="475"/>
    </location>
</feature>
<dbReference type="EMBL" id="DRYQ01000024">
    <property type="protein sequence ID" value="HHQ50091.1"/>
    <property type="molecule type" value="Genomic_DNA"/>
</dbReference>
<dbReference type="InterPro" id="IPR011254">
    <property type="entry name" value="Prismane-like_sf"/>
</dbReference>
<comment type="caution">
    <text evidence="9">The sequence shown here is derived from an EMBL/GenBank/DDBJ whole genome shotgun (WGS) entry which is preliminary data.</text>
</comment>
<reference evidence="9" key="1">
    <citation type="journal article" date="2020" name="mSystems">
        <title>Genome- and Community-Level Interaction Insights into Carbon Utilization and Element Cycling Functions of Hydrothermarchaeota in Hydrothermal Sediment.</title>
        <authorList>
            <person name="Zhou Z."/>
            <person name="Liu Y."/>
            <person name="Xu W."/>
            <person name="Pan J."/>
            <person name="Luo Z.H."/>
            <person name="Li M."/>
        </authorList>
    </citation>
    <scope>NUCLEOTIDE SEQUENCE [LARGE SCALE GENOMIC DNA]</scope>
    <source>
        <strain evidence="9">SpSt-1105</strain>
    </source>
</reference>
<name>A0A7J3Z620_9CREN</name>
<keyword evidence="5" id="KW-0408">Iron</keyword>
<dbReference type="InterPro" id="IPR004461">
    <property type="entry name" value="CO_DH/Ac-CoA_synth_bsu"/>
</dbReference>
<keyword evidence="3" id="KW-0808">Transferase</keyword>
<keyword evidence="2" id="KW-0533">Nickel</keyword>
<evidence type="ECO:0000313" key="9">
    <source>
        <dbReference type="EMBL" id="HHQ50091.1"/>
    </source>
</evidence>
<protein>
    <recommendedName>
        <fullName evidence="1">CO-methylating acetyl-CoA synthase</fullName>
        <ecNumber evidence="1">2.3.1.169</ecNumber>
    </recommendedName>
</protein>
<feature type="domain" description="CO dehydrogenase/acetyl-CoA synthase complex beta subunit C-terminal" evidence="8">
    <location>
        <begin position="202"/>
        <end position="432"/>
    </location>
</feature>
<dbReference type="Pfam" id="PF19436">
    <property type="entry name" value="ACS_CODH_B_C"/>
    <property type="match status" value="1"/>
</dbReference>
<dbReference type="PANTHER" id="PTHR42281:SF1">
    <property type="entry name" value="ACETYL-COA DECARBONYLASE_SYNTHASE COMPLEX SUBUNIT BETA 1"/>
    <property type="match status" value="1"/>
</dbReference>
<evidence type="ECO:0000256" key="5">
    <source>
        <dbReference type="ARBA" id="ARBA00023004"/>
    </source>
</evidence>
<dbReference type="GO" id="GO:0046872">
    <property type="term" value="F:metal ion binding"/>
    <property type="evidence" value="ECO:0007669"/>
    <property type="project" value="UniProtKB-KW"/>
</dbReference>
<dbReference type="GO" id="GO:0006084">
    <property type="term" value="P:acetyl-CoA metabolic process"/>
    <property type="evidence" value="ECO:0007669"/>
    <property type="project" value="InterPro"/>
</dbReference>
<dbReference type="EC" id="2.3.1.169" evidence="1"/>
<dbReference type="SUPFAM" id="SSF56821">
    <property type="entry name" value="Prismane protein-like"/>
    <property type="match status" value="1"/>
</dbReference>
<evidence type="ECO:0000256" key="6">
    <source>
        <dbReference type="ARBA" id="ARBA00023014"/>
    </source>
</evidence>
<dbReference type="Gene3D" id="3.40.1470.10">
    <property type="entry name" value="Bifunctional carbon monoxide dehydrogenase/acetyl-coa synthase(codh/acs), Chain M, domain 5"/>
    <property type="match status" value="1"/>
</dbReference>
<evidence type="ECO:0000259" key="8">
    <source>
        <dbReference type="Pfam" id="PF19436"/>
    </source>
</evidence>
<evidence type="ECO:0000256" key="1">
    <source>
        <dbReference type="ARBA" id="ARBA00012244"/>
    </source>
</evidence>